<organism evidence="4 5">
    <name type="scientific">Segatella copri</name>
    <dbReference type="NCBI Taxonomy" id="165179"/>
    <lineage>
        <taxon>Bacteria</taxon>
        <taxon>Pseudomonadati</taxon>
        <taxon>Bacteroidota</taxon>
        <taxon>Bacteroidia</taxon>
        <taxon>Bacteroidales</taxon>
        <taxon>Prevotellaceae</taxon>
        <taxon>Segatella</taxon>
    </lineage>
</organism>
<feature type="compositionally biased region" description="Polar residues" evidence="2">
    <location>
        <begin position="161"/>
        <end position="171"/>
    </location>
</feature>
<dbReference type="InterPro" id="IPR004291">
    <property type="entry name" value="Transposase_IS66_central"/>
</dbReference>
<name>A0AA90ZT36_9BACT</name>
<dbReference type="Proteomes" id="UP000421408">
    <property type="component" value="Unassembled WGS sequence"/>
</dbReference>
<dbReference type="InterPro" id="IPR052344">
    <property type="entry name" value="Transposase-related"/>
</dbReference>
<reference evidence="5" key="1">
    <citation type="submission" date="2019-09" db="EMBL/GenBank/DDBJ databases">
        <title>Distinct polysaccharide growth profiles of human intestinal Prevotella copri isolates.</title>
        <authorList>
            <person name="Fehlner-Peach H."/>
            <person name="Magnabosco C."/>
            <person name="Raghavan V."/>
            <person name="Scher J.U."/>
            <person name="Tett A."/>
            <person name="Cox L.M."/>
            <person name="Gottsegen C."/>
            <person name="Watters A."/>
            <person name="Wiltshire- Gordon J.D."/>
            <person name="Segata N."/>
            <person name="Bonneau R."/>
            <person name="Littman D.R."/>
        </authorList>
    </citation>
    <scope>NUCLEOTIDE SEQUENCE [LARGE SCALE GENOMIC DNA]</scope>
    <source>
        <strain evidence="5">iAA108</strain>
    </source>
</reference>
<gene>
    <name evidence="4" type="ORF">F7D74_07170</name>
</gene>
<evidence type="ECO:0000256" key="2">
    <source>
        <dbReference type="SAM" id="MobiDB-lite"/>
    </source>
</evidence>
<dbReference type="Pfam" id="PF03050">
    <property type="entry name" value="DDE_Tnp_IS66"/>
    <property type="match status" value="1"/>
</dbReference>
<evidence type="ECO:0000313" key="5">
    <source>
        <dbReference type="Proteomes" id="UP000421408"/>
    </source>
</evidence>
<protein>
    <submittedName>
        <fullName evidence="4">Transposase</fullName>
    </submittedName>
</protein>
<dbReference type="AlphaFoldDB" id="A0AA90ZT36"/>
<comment type="caution">
    <text evidence="4">The sequence shown here is derived from an EMBL/GenBank/DDBJ whole genome shotgun (WGS) entry which is preliminary data.</text>
</comment>
<feature type="region of interest" description="Disordered" evidence="2">
    <location>
        <begin position="160"/>
        <end position="255"/>
    </location>
</feature>
<dbReference type="EMBL" id="VZCC01000043">
    <property type="protein sequence ID" value="MQN83760.1"/>
    <property type="molecule type" value="Genomic_DNA"/>
</dbReference>
<proteinExistence type="predicted"/>
<feature type="coiled-coil region" evidence="1">
    <location>
        <begin position="51"/>
        <end position="159"/>
    </location>
</feature>
<evidence type="ECO:0000313" key="4">
    <source>
        <dbReference type="EMBL" id="MQN83760.1"/>
    </source>
</evidence>
<dbReference type="RefSeq" id="WP_153118790.1">
    <property type="nucleotide sequence ID" value="NZ_VZCC01000043.1"/>
</dbReference>
<dbReference type="PANTHER" id="PTHR33678">
    <property type="entry name" value="BLL1576 PROTEIN"/>
    <property type="match status" value="1"/>
</dbReference>
<evidence type="ECO:0000256" key="1">
    <source>
        <dbReference type="SAM" id="Coils"/>
    </source>
</evidence>
<accession>A0AA90ZT36</accession>
<sequence length="676" mass="77730">MELDELGIDIEAQNCLDQIQQESWTSADYDPSQGMTGEELHNFCKFLYSQIQSKDEEISRLTANIKELTDEVRLSRLQQQTYNDENKAVSASHSQKLDVVLQQLQETRQELTDTKRKLKTAETLLADAKEKNRQLEAEREKDAKERKDLENDIALLRSDLYSGTKSQQSGRSAEEVGANDGRDDFDGTDASLPEANRKDEVSSEANSDGEKSEKSQSGEPNNSSEDRDSSKGTPGTPTPKTIYHGPSRKGRTYNKHTVGTPIIHKCDLSRLPEGVTYHIKKNPKKVLHTITKVEEHWFEEVVLTYPDGHKETYFMPQENDKDGYLYDEIVPGTHVTSDFLTEETSNMYDMACPAYREVKNRLSEMGLKTHRQNLVNYADKGYEILKLVLPALKDRALAPGSNVNVDETWERFQTHFGHRKTYMWCLVNRKANIVIFFYEDTVDKYGNQKSGDRNRAVLKDFLGDAKLKSLQSDGYICYMYLDDDLIDIEHLCCLAHVRAKLERAERMGCKEASSPMSKIRKLYKREDLYVEKGYDAEKIKEMRNDEYTRGIVDELQNEMFDLMANKMDELPKLMQQALNYLHKFWKQVFAYRNDGEYSIDNLAAERAIRPQTIQRKGSLFFGSVQGALRSAMYNTFIQTCKQVGVSFRQYFKALLKAVKSGRTDYENLLPMTICLD</sequence>
<dbReference type="PANTHER" id="PTHR33678:SF2">
    <property type="match status" value="1"/>
</dbReference>
<feature type="domain" description="Transposase IS66 central" evidence="3">
    <location>
        <begin position="336"/>
        <end position="627"/>
    </location>
</feature>
<keyword evidence="1" id="KW-0175">Coiled coil</keyword>
<feature type="compositionally biased region" description="Low complexity" evidence="2">
    <location>
        <begin position="231"/>
        <end position="241"/>
    </location>
</feature>
<evidence type="ECO:0000259" key="3">
    <source>
        <dbReference type="Pfam" id="PF03050"/>
    </source>
</evidence>